<sequence length="169" mass="17821">MTSQNDVDISTPSLAGDDETMSQDGSVPPGLCPDDGSESEGADDDDNNNEGKKDGKKVADQGEQVHQSSSASSSTTPLREGPSVISTPEAVYTAVPVSSELHIIPHSSNGFNWNQDLFLKPHQRHDLGMDDLHNSGAGGSSSNEAPRDSAIAVHDIRLGEDETEKILPS</sequence>
<keyword evidence="3" id="KW-1185">Reference proteome</keyword>
<dbReference type="AlphaFoldDB" id="A0A9P6U7T6"/>
<feature type="region of interest" description="Disordered" evidence="1">
    <location>
        <begin position="129"/>
        <end position="169"/>
    </location>
</feature>
<evidence type="ECO:0000313" key="2">
    <source>
        <dbReference type="EMBL" id="KAG0263337.1"/>
    </source>
</evidence>
<protein>
    <submittedName>
        <fullName evidence="2">Uncharacterized protein</fullName>
    </submittedName>
</protein>
<dbReference type="EMBL" id="JAAAJA010000077">
    <property type="protein sequence ID" value="KAG0263337.1"/>
    <property type="molecule type" value="Genomic_DNA"/>
</dbReference>
<comment type="caution">
    <text evidence="2">The sequence shown here is derived from an EMBL/GenBank/DDBJ whole genome shotgun (WGS) entry which is preliminary data.</text>
</comment>
<organism evidence="2 3">
    <name type="scientific">Mortierella polycephala</name>
    <dbReference type="NCBI Taxonomy" id="41804"/>
    <lineage>
        <taxon>Eukaryota</taxon>
        <taxon>Fungi</taxon>
        <taxon>Fungi incertae sedis</taxon>
        <taxon>Mucoromycota</taxon>
        <taxon>Mortierellomycotina</taxon>
        <taxon>Mortierellomycetes</taxon>
        <taxon>Mortierellales</taxon>
        <taxon>Mortierellaceae</taxon>
        <taxon>Mortierella</taxon>
    </lineage>
</organism>
<evidence type="ECO:0000313" key="3">
    <source>
        <dbReference type="Proteomes" id="UP000726737"/>
    </source>
</evidence>
<evidence type="ECO:0000256" key="1">
    <source>
        <dbReference type="SAM" id="MobiDB-lite"/>
    </source>
</evidence>
<feature type="compositionally biased region" description="Basic and acidic residues" evidence="1">
    <location>
        <begin position="49"/>
        <end position="60"/>
    </location>
</feature>
<proteinExistence type="predicted"/>
<feature type="compositionally biased region" description="Acidic residues" evidence="1">
    <location>
        <begin position="35"/>
        <end position="48"/>
    </location>
</feature>
<dbReference type="Proteomes" id="UP000726737">
    <property type="component" value="Unassembled WGS sequence"/>
</dbReference>
<gene>
    <name evidence="2" type="ORF">BG011_008966</name>
</gene>
<dbReference type="OrthoDB" id="2437453at2759"/>
<reference evidence="2" key="1">
    <citation type="journal article" date="2020" name="Fungal Divers.">
        <title>Resolving the Mortierellaceae phylogeny through synthesis of multi-gene phylogenetics and phylogenomics.</title>
        <authorList>
            <person name="Vandepol N."/>
            <person name="Liber J."/>
            <person name="Desiro A."/>
            <person name="Na H."/>
            <person name="Kennedy M."/>
            <person name="Barry K."/>
            <person name="Grigoriev I.V."/>
            <person name="Miller A.N."/>
            <person name="O'Donnell K."/>
            <person name="Stajich J.E."/>
            <person name="Bonito G."/>
        </authorList>
    </citation>
    <scope>NUCLEOTIDE SEQUENCE</scope>
    <source>
        <strain evidence="2">KOD948</strain>
    </source>
</reference>
<accession>A0A9P6U7T6</accession>
<feature type="region of interest" description="Disordered" evidence="1">
    <location>
        <begin position="1"/>
        <end position="85"/>
    </location>
</feature>
<name>A0A9P6U7T6_9FUNG</name>
<feature type="compositionally biased region" description="Polar residues" evidence="1">
    <location>
        <begin position="1"/>
        <end position="13"/>
    </location>
</feature>